<keyword evidence="7" id="KW-0539">Nucleus</keyword>
<evidence type="ECO:0000259" key="8">
    <source>
        <dbReference type="SMART" id="SM00066"/>
    </source>
</evidence>
<evidence type="ECO:0000256" key="2">
    <source>
        <dbReference type="ARBA" id="ARBA00022723"/>
    </source>
</evidence>
<dbReference type="InterPro" id="IPR001138">
    <property type="entry name" value="Zn2Cys6_DnaBD"/>
</dbReference>
<dbReference type="Proteomes" id="UP000076449">
    <property type="component" value="Chromosome I"/>
</dbReference>
<reference evidence="10" key="1">
    <citation type="journal article" date="2014" name="Genome Announc.">
        <title>Complete sequencing and chromosome-scale genome assembly of the industrial progenitor strain P2niaD18 from the penicillin producer Penicillium chrysogenum.</title>
        <authorList>
            <person name="Specht T."/>
            <person name="Dahlmann T.A."/>
            <person name="Zadra I."/>
            <person name="Kurnsteiner H."/>
            <person name="Kuck U."/>
        </authorList>
    </citation>
    <scope>NUCLEOTIDE SEQUENCE [LARGE SCALE GENOMIC DNA]</scope>
    <source>
        <strain evidence="10">P2niaD18</strain>
    </source>
</reference>
<dbReference type="GO" id="GO:0006351">
    <property type="term" value="P:DNA-templated transcription"/>
    <property type="evidence" value="ECO:0007669"/>
    <property type="project" value="InterPro"/>
</dbReference>
<keyword evidence="4" id="KW-0805">Transcription regulation</keyword>
<dbReference type="GO" id="GO:0008270">
    <property type="term" value="F:zinc ion binding"/>
    <property type="evidence" value="ECO:0007669"/>
    <property type="project" value="InterPro"/>
</dbReference>
<evidence type="ECO:0000256" key="3">
    <source>
        <dbReference type="ARBA" id="ARBA00022833"/>
    </source>
</evidence>
<dbReference type="PANTHER" id="PTHR31313:SF77">
    <property type="entry name" value="ZN(II)2CYS6 TRANSCRIPTION FACTOR (EUROFUNG)"/>
    <property type="match status" value="1"/>
</dbReference>
<evidence type="ECO:0000256" key="6">
    <source>
        <dbReference type="ARBA" id="ARBA00023163"/>
    </source>
</evidence>
<gene>
    <name evidence="10" type="ORF">EN45_026350</name>
</gene>
<dbReference type="SMART" id="SM00066">
    <property type="entry name" value="GAL4"/>
    <property type="match status" value="1"/>
</dbReference>
<comment type="subcellular location">
    <subcellularLocation>
        <location evidence="1">Nucleus</location>
    </subcellularLocation>
</comment>
<dbReference type="GO" id="GO:0003677">
    <property type="term" value="F:DNA binding"/>
    <property type="evidence" value="ECO:0007669"/>
    <property type="project" value="UniProtKB-KW"/>
</dbReference>
<dbReference type="CDD" id="cd00067">
    <property type="entry name" value="GAL4"/>
    <property type="match status" value="1"/>
</dbReference>
<feature type="domain" description="Zn(2)-C6 fungal-type" evidence="8">
    <location>
        <begin position="12"/>
        <end position="54"/>
    </location>
</feature>
<dbReference type="Pfam" id="PF04082">
    <property type="entry name" value="Fungal_trans"/>
    <property type="match status" value="1"/>
</dbReference>
<dbReference type="Pfam" id="PF00172">
    <property type="entry name" value="Zn_clus"/>
    <property type="match status" value="1"/>
</dbReference>
<protein>
    <submittedName>
        <fullName evidence="10">Nitrogen assimilation transcription factor nirA</fullName>
    </submittedName>
</protein>
<feature type="domain" description="Xylanolytic transcriptional activator regulatory" evidence="9">
    <location>
        <begin position="396"/>
        <end position="473"/>
    </location>
</feature>
<evidence type="ECO:0000313" key="10">
    <source>
        <dbReference type="EMBL" id="KZN92477.1"/>
    </source>
</evidence>
<proteinExistence type="predicted"/>
<keyword evidence="3" id="KW-0862">Zinc</keyword>
<dbReference type="PANTHER" id="PTHR31313">
    <property type="entry name" value="TY1 ENHANCER ACTIVATOR"/>
    <property type="match status" value="1"/>
</dbReference>
<name>A0A161ZJH3_PENCH</name>
<dbReference type="InterPro" id="IPR051615">
    <property type="entry name" value="Transcr_Regulatory_Elem"/>
</dbReference>
<dbReference type="CDD" id="cd12148">
    <property type="entry name" value="fungal_TF_MHR"/>
    <property type="match status" value="1"/>
</dbReference>
<evidence type="ECO:0000256" key="1">
    <source>
        <dbReference type="ARBA" id="ARBA00004123"/>
    </source>
</evidence>
<dbReference type="AlphaFoldDB" id="A0A161ZJH3"/>
<evidence type="ECO:0000256" key="7">
    <source>
        <dbReference type="ARBA" id="ARBA00023242"/>
    </source>
</evidence>
<accession>A0A161ZJH3</accession>
<evidence type="ECO:0000256" key="5">
    <source>
        <dbReference type="ARBA" id="ARBA00023125"/>
    </source>
</evidence>
<dbReference type="EMBL" id="CM002798">
    <property type="protein sequence ID" value="KZN92477.1"/>
    <property type="molecule type" value="Genomic_DNA"/>
</dbReference>
<dbReference type="GO" id="GO:0000981">
    <property type="term" value="F:DNA-binding transcription factor activity, RNA polymerase II-specific"/>
    <property type="evidence" value="ECO:0007669"/>
    <property type="project" value="InterPro"/>
</dbReference>
<keyword evidence="2" id="KW-0479">Metal-binding</keyword>
<dbReference type="GO" id="GO:0005634">
    <property type="term" value="C:nucleus"/>
    <property type="evidence" value="ECO:0007669"/>
    <property type="project" value="UniProtKB-SubCell"/>
</dbReference>
<dbReference type="InterPro" id="IPR036864">
    <property type="entry name" value="Zn2-C6_fun-type_DNA-bd_sf"/>
</dbReference>
<organism evidence="10">
    <name type="scientific">Penicillium chrysogenum</name>
    <name type="common">Penicillium notatum</name>
    <dbReference type="NCBI Taxonomy" id="5076"/>
    <lineage>
        <taxon>Eukaryota</taxon>
        <taxon>Fungi</taxon>
        <taxon>Dikarya</taxon>
        <taxon>Ascomycota</taxon>
        <taxon>Pezizomycotina</taxon>
        <taxon>Eurotiomycetes</taxon>
        <taxon>Eurotiomycetidae</taxon>
        <taxon>Eurotiales</taxon>
        <taxon>Aspergillaceae</taxon>
        <taxon>Penicillium</taxon>
        <taxon>Penicillium chrysogenum species complex</taxon>
    </lineage>
</organism>
<dbReference type="InterPro" id="IPR007219">
    <property type="entry name" value="XnlR_reg_dom"/>
</dbReference>
<keyword evidence="5" id="KW-0238">DNA-binding</keyword>
<dbReference type="SMART" id="SM00906">
    <property type="entry name" value="Fungal_trans"/>
    <property type="match status" value="1"/>
</dbReference>
<sequence length="572" mass="63850">MPQTKTVKPARKHVTTACIPCRDGKCDGSKPSCKNCESKNKDCTYRQRNDKRKIPVRVAVSLLASRVAVLSQHIQNAGFGVPAMDKNDRDTLRGILQSLGIACENVLSDENTSHSAGASFPGSQRPVDTTRFVAHDQTNITSPQPPAPGCDNYHPGGDLPPLHERSAGQISAENVPEDAVLVDYDDTMAHIQNGAGPSQLSESYRMHVVTPTQFPPNVDVIPSENPETDSEDEVTDQFACRLGRVQLTHDDDIRNFTSSLFQKDAQDTLEDLGLNIEVEEAFEKHLLQLYFAWQDPCLHVVDSEAFWKAKNQNRYEGLTSAYYSQALCDAMCAMGAAYEPKYHPDLVTFPRSLSQFFGDRAKALLELEIENPSLATIQALVICSNYEASGTRDTRGWLYSGMAMRLAFDQGLHLDVTPYVEKGIITAEECKIRRTVFWSSSLNDQFWGYYLGRSVRSPVAGVSVRKPCWNDRSPMSQQAPRWRSYGCSQVNIQGIANPSDMIFQQWIALYDLMSPVTDVLYGCLEISRTALQELTADTVARLLAWKNNLPNDLNVDATKESYYYLPHVLTLQ</sequence>
<dbReference type="Gene3D" id="4.10.240.10">
    <property type="entry name" value="Zn(2)-C6 fungal-type DNA-binding domain"/>
    <property type="match status" value="1"/>
</dbReference>
<evidence type="ECO:0000256" key="4">
    <source>
        <dbReference type="ARBA" id="ARBA00023015"/>
    </source>
</evidence>
<evidence type="ECO:0000259" key="9">
    <source>
        <dbReference type="SMART" id="SM00906"/>
    </source>
</evidence>
<keyword evidence="6" id="KW-0804">Transcription</keyword>
<dbReference type="SUPFAM" id="SSF57701">
    <property type="entry name" value="Zn2/Cys6 DNA-binding domain"/>
    <property type="match status" value="1"/>
</dbReference>